<reference evidence="2" key="1">
    <citation type="submission" date="2013-09" db="EMBL/GenBank/DDBJ databases">
        <title>Corchorus olitorius genome sequencing.</title>
        <authorList>
            <person name="Alam M."/>
            <person name="Haque M.S."/>
            <person name="Islam M.S."/>
            <person name="Emdad E.M."/>
            <person name="Islam M.M."/>
            <person name="Ahmed B."/>
            <person name="Halim A."/>
            <person name="Hossen Q.M.M."/>
            <person name="Hossain M.Z."/>
            <person name="Ahmed R."/>
            <person name="Khan M.M."/>
            <person name="Islam R."/>
            <person name="Rashid M.M."/>
            <person name="Khan S.A."/>
            <person name="Rahman M.S."/>
            <person name="Alam M."/>
            <person name="Yahiya A.S."/>
            <person name="Khan M.S."/>
            <person name="Azam M.S."/>
            <person name="Haque T."/>
            <person name="Lashkar M.Z.H."/>
            <person name="Akhand A.I."/>
            <person name="Morshed G."/>
            <person name="Roy S."/>
            <person name="Uddin K.S."/>
            <person name="Rabeya T."/>
            <person name="Hossain A.S."/>
            <person name="Chowdhury A."/>
            <person name="Snigdha A.R."/>
            <person name="Mortoza M.S."/>
            <person name="Matin S.A."/>
            <person name="Hoque S.M.E."/>
            <person name="Islam M.K."/>
            <person name="Roy D.K."/>
            <person name="Haider R."/>
            <person name="Moosa M.M."/>
            <person name="Elias S.M."/>
            <person name="Hasan A.M."/>
            <person name="Jahan S."/>
            <person name="Shafiuddin M."/>
            <person name="Mahmood N."/>
            <person name="Shommy N.S."/>
        </authorList>
    </citation>
    <scope>NUCLEOTIDE SEQUENCE [LARGE SCALE GENOMIC DNA]</scope>
    <source>
        <strain evidence="2">cv. O-4</strain>
    </source>
</reference>
<dbReference type="Gene3D" id="1.25.40.10">
    <property type="entry name" value="Tetratricopeptide repeat domain"/>
    <property type="match status" value="1"/>
</dbReference>
<dbReference type="OrthoDB" id="1481647at2759"/>
<dbReference type="InterPro" id="IPR011990">
    <property type="entry name" value="TPR-like_helical_dom_sf"/>
</dbReference>
<dbReference type="InterPro" id="IPR046960">
    <property type="entry name" value="PPR_At4g14850-like_plant"/>
</dbReference>
<dbReference type="STRING" id="93759.A0A1R3FWG2"/>
<dbReference type="PANTHER" id="PTHR47926:SF398">
    <property type="entry name" value="PENTATRICOPEPTIDE REPEAT-CONTAINING PROTEIN"/>
    <property type="match status" value="1"/>
</dbReference>
<gene>
    <name evidence="1" type="ORF">COLO4_38196</name>
</gene>
<name>A0A1R3FWG2_9ROSI</name>
<protein>
    <submittedName>
        <fullName evidence="1">Pentatricopeptide repeat-containing protein</fullName>
    </submittedName>
</protein>
<dbReference type="GO" id="GO:0003723">
    <property type="term" value="F:RNA binding"/>
    <property type="evidence" value="ECO:0007669"/>
    <property type="project" value="InterPro"/>
</dbReference>
<dbReference type="Proteomes" id="UP000187203">
    <property type="component" value="Unassembled WGS sequence"/>
</dbReference>
<evidence type="ECO:0000313" key="1">
    <source>
        <dbReference type="EMBL" id="OMO50191.1"/>
    </source>
</evidence>
<dbReference type="PANTHER" id="PTHR47926">
    <property type="entry name" value="PENTATRICOPEPTIDE REPEAT-CONTAINING PROTEIN"/>
    <property type="match status" value="1"/>
</dbReference>
<dbReference type="EMBL" id="AWUE01024649">
    <property type="protein sequence ID" value="OMO50191.1"/>
    <property type="molecule type" value="Genomic_DNA"/>
</dbReference>
<accession>A0A1R3FWG2</accession>
<dbReference type="AlphaFoldDB" id="A0A1R3FWG2"/>
<proteinExistence type="predicted"/>
<comment type="caution">
    <text evidence="1">The sequence shown here is derived from an EMBL/GenBank/DDBJ whole genome shotgun (WGS) entry which is preliminary data.</text>
</comment>
<keyword evidence="2" id="KW-1185">Reference proteome</keyword>
<sequence>MVSAYEQNYEEERACGLFLESRKEGVEPIDFVVSSVISACGGMAGLELVGQFMHSLAVKACVEGNIFVGSALVDMYGKCGTIEDAERAFYEIPERNLFTWNGMI</sequence>
<feature type="non-terminal residue" evidence="1">
    <location>
        <position position="104"/>
    </location>
</feature>
<organism evidence="1 2">
    <name type="scientific">Corchorus olitorius</name>
    <dbReference type="NCBI Taxonomy" id="93759"/>
    <lineage>
        <taxon>Eukaryota</taxon>
        <taxon>Viridiplantae</taxon>
        <taxon>Streptophyta</taxon>
        <taxon>Embryophyta</taxon>
        <taxon>Tracheophyta</taxon>
        <taxon>Spermatophyta</taxon>
        <taxon>Magnoliopsida</taxon>
        <taxon>eudicotyledons</taxon>
        <taxon>Gunneridae</taxon>
        <taxon>Pentapetalae</taxon>
        <taxon>rosids</taxon>
        <taxon>malvids</taxon>
        <taxon>Malvales</taxon>
        <taxon>Malvaceae</taxon>
        <taxon>Grewioideae</taxon>
        <taxon>Apeibeae</taxon>
        <taxon>Corchorus</taxon>
    </lineage>
</organism>
<dbReference type="GO" id="GO:0009451">
    <property type="term" value="P:RNA modification"/>
    <property type="evidence" value="ECO:0007669"/>
    <property type="project" value="InterPro"/>
</dbReference>
<evidence type="ECO:0000313" key="2">
    <source>
        <dbReference type="Proteomes" id="UP000187203"/>
    </source>
</evidence>